<evidence type="ECO:0000256" key="4">
    <source>
        <dbReference type="ARBA" id="ARBA00022989"/>
    </source>
</evidence>
<dbReference type="PANTHER" id="PTHR31621:SF0">
    <property type="entry name" value="PROTEIN DMP6"/>
    <property type="match status" value="1"/>
</dbReference>
<feature type="transmembrane region" description="Helical" evidence="6">
    <location>
        <begin position="275"/>
        <end position="293"/>
    </location>
</feature>
<dbReference type="Gene3D" id="1.20.1280.50">
    <property type="match status" value="1"/>
</dbReference>
<dbReference type="Pfam" id="PF00646">
    <property type="entry name" value="F-box"/>
    <property type="match status" value="1"/>
</dbReference>
<accession>A0A3S4PF44</accession>
<dbReference type="OrthoDB" id="642536at2759"/>
<proteinExistence type="inferred from homology"/>
<dbReference type="GO" id="GO:0005737">
    <property type="term" value="C:cytoplasm"/>
    <property type="evidence" value="ECO:0007669"/>
    <property type="project" value="UniProtKB-ARBA"/>
</dbReference>
<dbReference type="Pfam" id="PF05078">
    <property type="entry name" value="DUF679"/>
    <property type="match status" value="1"/>
</dbReference>
<evidence type="ECO:0000313" key="9">
    <source>
        <dbReference type="Proteomes" id="UP000283530"/>
    </source>
</evidence>
<evidence type="ECO:0000256" key="5">
    <source>
        <dbReference type="ARBA" id="ARBA00023136"/>
    </source>
</evidence>
<dbReference type="GO" id="GO:0010256">
    <property type="term" value="P:endomembrane system organization"/>
    <property type="evidence" value="ECO:0007669"/>
    <property type="project" value="TreeGrafter"/>
</dbReference>
<organism evidence="8 9">
    <name type="scientific">Cinnamomum micranthum f. kanehirae</name>
    <dbReference type="NCBI Taxonomy" id="337451"/>
    <lineage>
        <taxon>Eukaryota</taxon>
        <taxon>Viridiplantae</taxon>
        <taxon>Streptophyta</taxon>
        <taxon>Embryophyta</taxon>
        <taxon>Tracheophyta</taxon>
        <taxon>Spermatophyta</taxon>
        <taxon>Magnoliopsida</taxon>
        <taxon>Magnoliidae</taxon>
        <taxon>Laurales</taxon>
        <taxon>Lauraceae</taxon>
        <taxon>Cinnamomum</taxon>
    </lineage>
</organism>
<dbReference type="PANTHER" id="PTHR31621">
    <property type="entry name" value="PROTEIN DMP3"/>
    <property type="match status" value="1"/>
</dbReference>
<comment type="caution">
    <text evidence="8">The sequence shown here is derived from an EMBL/GenBank/DDBJ whole genome shotgun (WGS) entry which is preliminary data.</text>
</comment>
<evidence type="ECO:0000256" key="3">
    <source>
        <dbReference type="ARBA" id="ARBA00022692"/>
    </source>
</evidence>
<keyword evidence="5 6" id="KW-0472">Membrane</keyword>
<dbReference type="InterPro" id="IPR007770">
    <property type="entry name" value="DMP"/>
</dbReference>
<keyword evidence="9" id="KW-1185">Reference proteome</keyword>
<sequence length="350" mass="40658">MKRRRLEEFALDEDVLYYIFDQFGLRDCIRMGAVCKSWLSVSKWSISTRPRPQLPWLMMLSNPNSKSMRSRKINSLLSWRMKLFNPNSKPAEKEEDNPNSKCAENEVRCFFSVYDNTIYNMKLPEILGKRCCGSFNNADARGWLMIIDDENLEVRLFHPWRRIQLQLPHHSTLQRERPFYDHSRDPLLVDLKIRKSAMSDDASMVAAIHDLWSLALWRKGNKVWTRVRSNNYRLTLCDVIHAFLSILVFAAVALFDQNVVGCFYSIPSKETLEVLTALPVGIGLISSMFFVAFQNNHQGIGFPLSSLARPFAFSPYEFVYASTFQSPVWDLWVNLFALHLFFFTLLVVAS</sequence>
<reference evidence="8 9" key="1">
    <citation type="journal article" date="2019" name="Nat. Plants">
        <title>Stout camphor tree genome fills gaps in understanding of flowering plant genome evolution.</title>
        <authorList>
            <person name="Chaw S.M."/>
            <person name="Liu Y.C."/>
            <person name="Wu Y.W."/>
            <person name="Wang H.Y."/>
            <person name="Lin C.I."/>
            <person name="Wu C.S."/>
            <person name="Ke H.M."/>
            <person name="Chang L.Y."/>
            <person name="Hsu C.Y."/>
            <person name="Yang H.T."/>
            <person name="Sudianto E."/>
            <person name="Hsu M.H."/>
            <person name="Wu K.P."/>
            <person name="Wang L.N."/>
            <person name="Leebens-Mack J.H."/>
            <person name="Tsai I.J."/>
        </authorList>
    </citation>
    <scope>NUCLEOTIDE SEQUENCE [LARGE SCALE GENOMIC DNA]</scope>
    <source>
        <strain evidence="9">cv. Chaw 1501</strain>
        <tissue evidence="8">Young leaves</tissue>
    </source>
</reference>
<keyword evidence="4 6" id="KW-1133">Transmembrane helix</keyword>
<comment type="subcellular location">
    <subcellularLocation>
        <location evidence="1">Membrane</location>
        <topology evidence="1">Multi-pass membrane protein</topology>
    </subcellularLocation>
</comment>
<evidence type="ECO:0000256" key="2">
    <source>
        <dbReference type="ARBA" id="ARBA00008707"/>
    </source>
</evidence>
<dbReference type="EMBL" id="QPKB01000007">
    <property type="protein sequence ID" value="RWR89605.1"/>
    <property type="molecule type" value="Genomic_DNA"/>
</dbReference>
<dbReference type="AlphaFoldDB" id="A0A3S4PF44"/>
<dbReference type="GO" id="GO:0016020">
    <property type="term" value="C:membrane"/>
    <property type="evidence" value="ECO:0007669"/>
    <property type="project" value="UniProtKB-SubCell"/>
</dbReference>
<feature type="transmembrane region" description="Helical" evidence="6">
    <location>
        <begin position="331"/>
        <end position="349"/>
    </location>
</feature>
<dbReference type="InterPro" id="IPR001810">
    <property type="entry name" value="F-box_dom"/>
</dbReference>
<feature type="domain" description="F-box" evidence="7">
    <location>
        <begin position="11"/>
        <end position="45"/>
    </location>
</feature>
<evidence type="ECO:0000313" key="8">
    <source>
        <dbReference type="EMBL" id="RWR89605.1"/>
    </source>
</evidence>
<keyword evidence="3 6" id="KW-0812">Transmembrane</keyword>
<gene>
    <name evidence="8" type="ORF">CKAN_01866900</name>
</gene>
<evidence type="ECO:0000256" key="1">
    <source>
        <dbReference type="ARBA" id="ARBA00004141"/>
    </source>
</evidence>
<dbReference type="Proteomes" id="UP000283530">
    <property type="component" value="Unassembled WGS sequence"/>
</dbReference>
<protein>
    <recommendedName>
        <fullName evidence="7">F-box domain-containing protein</fullName>
    </recommendedName>
</protein>
<evidence type="ECO:0000259" key="7">
    <source>
        <dbReference type="Pfam" id="PF00646"/>
    </source>
</evidence>
<name>A0A3S4PF44_9MAGN</name>
<feature type="transmembrane region" description="Helical" evidence="6">
    <location>
        <begin position="234"/>
        <end position="255"/>
    </location>
</feature>
<evidence type="ECO:0000256" key="6">
    <source>
        <dbReference type="SAM" id="Phobius"/>
    </source>
</evidence>
<comment type="similarity">
    <text evidence="2">Belongs to the plant DMP1 protein family.</text>
</comment>